<dbReference type="Proteomes" id="UP000786811">
    <property type="component" value="Unassembled WGS sequence"/>
</dbReference>
<feature type="compositionally biased region" description="Basic and acidic residues" evidence="1">
    <location>
        <begin position="51"/>
        <end position="62"/>
    </location>
</feature>
<dbReference type="OrthoDB" id="6575720at2759"/>
<evidence type="ECO:0000313" key="3">
    <source>
        <dbReference type="EMBL" id="CAG5098034.1"/>
    </source>
</evidence>
<evidence type="ECO:0000256" key="1">
    <source>
        <dbReference type="SAM" id="MobiDB-lite"/>
    </source>
</evidence>
<feature type="region of interest" description="Disordered" evidence="1">
    <location>
        <begin position="51"/>
        <end position="73"/>
    </location>
</feature>
<comment type="caution">
    <text evidence="3">The sequence shown here is derived from an EMBL/GenBank/DDBJ whole genome shotgun (WGS) entry which is preliminary data.</text>
</comment>
<feature type="signal peptide" evidence="2">
    <location>
        <begin position="1"/>
        <end position="18"/>
    </location>
</feature>
<proteinExistence type="predicted"/>
<dbReference type="EMBL" id="CAJNRD030001121">
    <property type="protein sequence ID" value="CAG5098034.1"/>
    <property type="molecule type" value="Genomic_DNA"/>
</dbReference>
<feature type="chain" id="PRO_5035165127" evidence="2">
    <location>
        <begin position="19"/>
        <end position="233"/>
    </location>
</feature>
<dbReference type="AlphaFoldDB" id="A0A8J2MVL0"/>
<accession>A0A8J2MVL0</accession>
<protein>
    <submittedName>
        <fullName evidence="3">Uncharacterized protein</fullName>
    </submittedName>
</protein>
<sequence>MTALKIFILVGLISATSCEEGFFDKLKNGLQSMRNYLETVKEVADLVSDSLKKQPDRKKGDESPPEDAGDRSGGFGSLASVFFRLLGLDSPKIAAITVNSAIFLAQVIASFFEVKSSREESEDSEFDVLKSIIDSTDDKVQNLLKQAQSPELPRKITEQLDGMDLSCVKLLICKMAPFILKAQTSLKSESINGSRKTIFTSWLPSKEEFEDNSENCEEEHKDCRVFPEEFEQE</sequence>
<evidence type="ECO:0000256" key="2">
    <source>
        <dbReference type="SAM" id="SignalP"/>
    </source>
</evidence>
<organism evidence="3 4">
    <name type="scientific">Cotesia congregata</name>
    <name type="common">Parasitoid wasp</name>
    <name type="synonym">Apanteles congregatus</name>
    <dbReference type="NCBI Taxonomy" id="51543"/>
    <lineage>
        <taxon>Eukaryota</taxon>
        <taxon>Metazoa</taxon>
        <taxon>Ecdysozoa</taxon>
        <taxon>Arthropoda</taxon>
        <taxon>Hexapoda</taxon>
        <taxon>Insecta</taxon>
        <taxon>Pterygota</taxon>
        <taxon>Neoptera</taxon>
        <taxon>Endopterygota</taxon>
        <taxon>Hymenoptera</taxon>
        <taxon>Apocrita</taxon>
        <taxon>Ichneumonoidea</taxon>
        <taxon>Braconidae</taxon>
        <taxon>Microgastrinae</taxon>
        <taxon>Cotesia</taxon>
    </lineage>
</organism>
<evidence type="ECO:0000313" key="4">
    <source>
        <dbReference type="Proteomes" id="UP000786811"/>
    </source>
</evidence>
<reference evidence="3" key="1">
    <citation type="submission" date="2021-04" db="EMBL/GenBank/DDBJ databases">
        <authorList>
            <person name="Chebbi M.A.C M."/>
        </authorList>
    </citation>
    <scope>NUCLEOTIDE SEQUENCE</scope>
</reference>
<name>A0A8J2MVL0_COTCN</name>
<gene>
    <name evidence="3" type="ORF">HICCMSTLAB_LOCUS9000</name>
</gene>
<keyword evidence="4" id="KW-1185">Reference proteome</keyword>
<dbReference type="PROSITE" id="PS51257">
    <property type="entry name" value="PROKAR_LIPOPROTEIN"/>
    <property type="match status" value="1"/>
</dbReference>
<keyword evidence="2" id="KW-0732">Signal</keyword>